<organism evidence="1 2">
    <name type="scientific">Carboxylicivirga linearis</name>
    <dbReference type="NCBI Taxonomy" id="1628157"/>
    <lineage>
        <taxon>Bacteria</taxon>
        <taxon>Pseudomonadati</taxon>
        <taxon>Bacteroidota</taxon>
        <taxon>Bacteroidia</taxon>
        <taxon>Marinilabiliales</taxon>
        <taxon>Marinilabiliaceae</taxon>
        <taxon>Carboxylicivirga</taxon>
    </lineage>
</organism>
<sequence>MKKIYVTLLCAFCAIYSYGQEWNFSDAEFTGLIAEGSTSVDIVENQTISGLTFHCTAEKDITLQENSKSIDGYEFTHRLKFNGSGTWDDDNVTTVGRILSFSVDGPKLITVYGMTSSSSSERNLLFTVDGKQTEIGRFTHVGGDIGKYEFNYTGEANTIYVFSESSGFNIYALKVATATAIDDVKVLKEVIKTQYYSINGVLVSTSYDVLPKGIYIKQDLFEDGTSKTTKVSKTSAW</sequence>
<evidence type="ECO:0000313" key="2">
    <source>
        <dbReference type="Proteomes" id="UP000708576"/>
    </source>
</evidence>
<reference evidence="1 2" key="1">
    <citation type="journal article" date="2015" name="Int. J. Syst. Evol. Microbiol.">
        <title>Carboxylicivirga linearis sp. nov., isolated from a sea cucumber culture pond.</title>
        <authorList>
            <person name="Wang F.Q."/>
            <person name="Zhou Y.X."/>
            <person name="Lin X.Z."/>
            <person name="Chen G.J."/>
            <person name="Du Z.J."/>
        </authorList>
    </citation>
    <scope>NUCLEOTIDE SEQUENCE [LARGE SCALE GENOMIC DNA]</scope>
    <source>
        <strain evidence="1 2">FB218</strain>
    </source>
</reference>
<dbReference type="RefSeq" id="WP_212215672.1">
    <property type="nucleotide sequence ID" value="NZ_JAGUCO010000005.1"/>
</dbReference>
<keyword evidence="2" id="KW-1185">Reference proteome</keyword>
<dbReference type="Proteomes" id="UP000708576">
    <property type="component" value="Unassembled WGS sequence"/>
</dbReference>
<evidence type="ECO:0008006" key="3">
    <source>
        <dbReference type="Google" id="ProtNLM"/>
    </source>
</evidence>
<evidence type="ECO:0000313" key="1">
    <source>
        <dbReference type="EMBL" id="MBS2098428.1"/>
    </source>
</evidence>
<comment type="caution">
    <text evidence="1">The sequence shown here is derived from an EMBL/GenBank/DDBJ whole genome shotgun (WGS) entry which is preliminary data.</text>
</comment>
<gene>
    <name evidence="1" type="ORF">KEM10_09065</name>
</gene>
<accession>A0ABS5JUA3</accession>
<proteinExistence type="predicted"/>
<protein>
    <recommendedName>
        <fullName evidence="3">Lipocalin-like domain-containing protein</fullName>
    </recommendedName>
</protein>
<dbReference type="EMBL" id="JAGUCO010000005">
    <property type="protein sequence ID" value="MBS2098428.1"/>
    <property type="molecule type" value="Genomic_DNA"/>
</dbReference>
<name>A0ABS5JUA3_9BACT</name>